<dbReference type="Pfam" id="PF23213">
    <property type="entry name" value="DUF7065"/>
    <property type="match status" value="1"/>
</dbReference>
<evidence type="ECO:0000313" key="2">
    <source>
        <dbReference type="EMBL" id="CAB4346463.1"/>
    </source>
</evidence>
<sequence length="315" mass="35552">MHPEDEFHPPTTGDPEWTETCWFTFAVPERNLSGQLYPYFKTNQGVAAGGAFFWDGRNERPETCVYAKQFWHLPLGDQQLTDLTLANGIRYECLEPQKKWRVRYDDPDGGDEIHVDLTVTGIVAPNMLGESHVDQPCRYQGTVVLHGETIAVDAYGFRDRSWGPRPQFGQGIHGGATMRGGYSYATASDRHAFHAITMDFGNGAIAIHGSYMVDGEWAKLKSGERRVIERDREGFPLVVELDGVDERGRSFSARGETTNSLGFLINPNLYTINCLTRWSFDGISTWGEDHDNHSFPDARRLFREARGQTLWTVPS</sequence>
<dbReference type="EMBL" id="CAESAL010000109">
    <property type="protein sequence ID" value="CAB4346463.1"/>
    <property type="molecule type" value="Genomic_DNA"/>
</dbReference>
<name>A0A6J6A417_9ZZZZ</name>
<reference evidence="2" key="1">
    <citation type="submission" date="2020-05" db="EMBL/GenBank/DDBJ databases">
        <authorList>
            <person name="Chiriac C."/>
            <person name="Salcher M."/>
            <person name="Ghai R."/>
            <person name="Kavagutti S V."/>
        </authorList>
    </citation>
    <scope>NUCLEOTIDE SEQUENCE</scope>
</reference>
<proteinExistence type="predicted"/>
<protein>
    <submittedName>
        <fullName evidence="2">Unannotated protein</fullName>
    </submittedName>
</protein>
<dbReference type="EMBL" id="CAEZTY010000039">
    <property type="protein sequence ID" value="CAB4587613.1"/>
    <property type="molecule type" value="Genomic_DNA"/>
</dbReference>
<accession>A0A6J6A417</accession>
<dbReference type="InterPro" id="IPR055493">
    <property type="entry name" value="DUF7065"/>
</dbReference>
<organism evidence="2">
    <name type="scientific">freshwater metagenome</name>
    <dbReference type="NCBI Taxonomy" id="449393"/>
    <lineage>
        <taxon>unclassified sequences</taxon>
        <taxon>metagenomes</taxon>
        <taxon>ecological metagenomes</taxon>
    </lineage>
</organism>
<gene>
    <name evidence="3" type="ORF">UFOPK1762_01121</name>
    <name evidence="2" type="ORF">UFOPK3331_01867</name>
</gene>
<dbReference type="AlphaFoldDB" id="A0A6J6A417"/>
<dbReference type="SUPFAM" id="SSF159245">
    <property type="entry name" value="AttH-like"/>
    <property type="match status" value="1"/>
</dbReference>
<evidence type="ECO:0000313" key="3">
    <source>
        <dbReference type="EMBL" id="CAB4587613.1"/>
    </source>
</evidence>
<feature type="domain" description="DUF7065" evidence="1">
    <location>
        <begin position="128"/>
        <end position="165"/>
    </location>
</feature>
<evidence type="ECO:0000259" key="1">
    <source>
        <dbReference type="Pfam" id="PF23213"/>
    </source>
</evidence>